<organism evidence="2 3">
    <name type="scientific">Carpinus fangiana</name>
    <dbReference type="NCBI Taxonomy" id="176857"/>
    <lineage>
        <taxon>Eukaryota</taxon>
        <taxon>Viridiplantae</taxon>
        <taxon>Streptophyta</taxon>
        <taxon>Embryophyta</taxon>
        <taxon>Tracheophyta</taxon>
        <taxon>Spermatophyta</taxon>
        <taxon>Magnoliopsida</taxon>
        <taxon>eudicotyledons</taxon>
        <taxon>Gunneridae</taxon>
        <taxon>Pentapetalae</taxon>
        <taxon>rosids</taxon>
        <taxon>fabids</taxon>
        <taxon>Fagales</taxon>
        <taxon>Betulaceae</taxon>
        <taxon>Carpinus</taxon>
    </lineage>
</organism>
<accession>A0A5N6KP70</accession>
<sequence>MPADRLCKSTTFPRNRIEDEVWPQPKHATPLFRPNPRRPNSWTRARPPRRPGRHAEMEIILGKEEKRSDSAITSPTARRRSAAVPAAALSYLAALGRAGSQSRRVGISCASTVPGSQRRHADGEASLEECDASCKPPASFGTTSSFTKAPRRPVHPRSTVVIPGGVCSVAVVATSWTWSPIHGPRQHFAMPLLLRVNLVTARFASAITHHSPRLDREQPSSSRGL</sequence>
<feature type="region of interest" description="Disordered" evidence="1">
    <location>
        <begin position="17"/>
        <end position="53"/>
    </location>
</feature>
<protein>
    <submittedName>
        <fullName evidence="2">Uncharacterized protein</fullName>
    </submittedName>
</protein>
<evidence type="ECO:0000313" key="2">
    <source>
        <dbReference type="EMBL" id="KAB8336885.1"/>
    </source>
</evidence>
<keyword evidence="3" id="KW-1185">Reference proteome</keyword>
<dbReference type="EMBL" id="VIBQ01000009">
    <property type="protein sequence ID" value="KAB8336885.1"/>
    <property type="molecule type" value="Genomic_DNA"/>
</dbReference>
<dbReference type="AlphaFoldDB" id="A0A5N6KP70"/>
<evidence type="ECO:0000256" key="1">
    <source>
        <dbReference type="SAM" id="MobiDB-lite"/>
    </source>
</evidence>
<proteinExistence type="predicted"/>
<dbReference type="Proteomes" id="UP000327013">
    <property type="component" value="Unassembled WGS sequence"/>
</dbReference>
<reference evidence="2 3" key="1">
    <citation type="submission" date="2019-06" db="EMBL/GenBank/DDBJ databases">
        <title>A chromosomal-level reference genome of Carpinus fangiana (Coryloideae, Betulaceae).</title>
        <authorList>
            <person name="Yang X."/>
            <person name="Wang Z."/>
            <person name="Zhang L."/>
            <person name="Hao G."/>
            <person name="Liu J."/>
            <person name="Yang Y."/>
        </authorList>
    </citation>
    <scope>NUCLEOTIDE SEQUENCE [LARGE SCALE GENOMIC DNA]</scope>
    <source>
        <strain evidence="2">Cfa_2016G</strain>
        <tissue evidence="2">Leaf</tissue>
    </source>
</reference>
<comment type="caution">
    <text evidence="2">The sequence shown here is derived from an EMBL/GenBank/DDBJ whole genome shotgun (WGS) entry which is preliminary data.</text>
</comment>
<gene>
    <name evidence="2" type="ORF">FH972_021193</name>
</gene>
<evidence type="ECO:0000313" key="3">
    <source>
        <dbReference type="Proteomes" id="UP000327013"/>
    </source>
</evidence>
<name>A0A5N6KP70_9ROSI</name>